<reference evidence="17 18" key="1">
    <citation type="submission" date="2018-07" db="EMBL/GenBank/DDBJ databases">
        <title>Genome sequencing of oomycete isolates from Chile give support for New Zealand origin for Phytophthora kernoviae and make available the first Nothophytophthora sp. genome.</title>
        <authorList>
            <person name="Studholme D.J."/>
            <person name="Sanfuentes E."/>
            <person name="Panda P."/>
            <person name="Hill R."/>
            <person name="Sambles C."/>
            <person name="Grant M."/>
            <person name="Williams N.M."/>
            <person name="Mcdougal R.L."/>
        </authorList>
    </citation>
    <scope>NUCLEOTIDE SEQUENCE [LARGE SCALE GENOMIC DNA]</scope>
    <source>
        <strain evidence="16">Chile6</strain>
        <strain evidence="15">Chile7</strain>
    </source>
</reference>
<accession>A0A3F2S3D8</accession>
<sequence>MLLALGRFAFLALTDVAMLPALDVMKRNRRHFELFVGVLQLVVSFCFNAVEAFGTQFFLKETEWHFISDVLSITYFLLLCVHLMGYRDENHNIVLRYVAFAGAWLFKTKDGWDSTLYEGLLVVSYLAGVTYRRLLSQDRSISPLNKEKAKYALSCLAAAAVVGGIPIFFEGEDGDNHTALGLAKGCMHVLGGAAFYFTWLSVPCLDSKKDDIIPTYSSYRLEDVSVVWHDPRNLHGVCNKRHTRYSTLRVRRTLDSFAHYQRTPIEKIGFIPAIASVAQIISMSKAQKKDDVSVGGLRIVYQDTSKELEELILTSATNALKALYKGEKTHFTEVAQQVKHEIEESQEGAWHVIVGKSFGSFVSHEVKK</sequence>
<evidence type="ECO:0000256" key="6">
    <source>
        <dbReference type="ARBA" id="ARBA00022490"/>
    </source>
</evidence>
<evidence type="ECO:0000313" key="16">
    <source>
        <dbReference type="EMBL" id="RLN69445.1"/>
    </source>
</evidence>
<evidence type="ECO:0000256" key="13">
    <source>
        <dbReference type="ARBA" id="ARBA00023212"/>
    </source>
</evidence>
<gene>
    <name evidence="15" type="ORF">BBJ29_006078</name>
    <name evidence="16" type="ORF">BBP00_00000291</name>
</gene>
<evidence type="ECO:0000256" key="3">
    <source>
        <dbReference type="ARBA" id="ARBA00005542"/>
    </source>
</evidence>
<evidence type="ECO:0000256" key="9">
    <source>
        <dbReference type="ARBA" id="ARBA00022989"/>
    </source>
</evidence>
<feature type="transmembrane region" description="Helical" evidence="14">
    <location>
        <begin position="181"/>
        <end position="202"/>
    </location>
</feature>
<keyword evidence="12" id="KW-0505">Motor protein</keyword>
<evidence type="ECO:0000256" key="7">
    <source>
        <dbReference type="ARBA" id="ARBA00022692"/>
    </source>
</evidence>
<feature type="transmembrane region" description="Helical" evidence="14">
    <location>
        <begin position="151"/>
        <end position="169"/>
    </location>
</feature>
<feature type="transmembrane region" description="Helical" evidence="14">
    <location>
        <begin position="66"/>
        <end position="86"/>
    </location>
</feature>
<evidence type="ECO:0000313" key="17">
    <source>
        <dbReference type="Proteomes" id="UP000277300"/>
    </source>
</evidence>
<dbReference type="Pfam" id="PF01221">
    <property type="entry name" value="Dynein_light"/>
    <property type="match status" value="1"/>
</dbReference>
<name>A0A3F2S3D8_9STRA</name>
<dbReference type="GO" id="GO:0005874">
    <property type="term" value="C:microtubule"/>
    <property type="evidence" value="ECO:0007669"/>
    <property type="project" value="UniProtKB-KW"/>
</dbReference>
<keyword evidence="8" id="KW-0493">Microtubule</keyword>
<dbReference type="PANTHER" id="PTHR36561">
    <property type="entry name" value="HAEMOLYSIN-III RELATED-RELATED"/>
    <property type="match status" value="1"/>
</dbReference>
<evidence type="ECO:0000313" key="18">
    <source>
        <dbReference type="Proteomes" id="UP000284657"/>
    </source>
</evidence>
<dbReference type="Gene3D" id="3.30.740.10">
    <property type="entry name" value="Protein Inhibitor Of Neuronal Nitric Oxide Synthase"/>
    <property type="match status" value="1"/>
</dbReference>
<evidence type="ECO:0000256" key="4">
    <source>
        <dbReference type="ARBA" id="ARBA00010156"/>
    </source>
</evidence>
<keyword evidence="10" id="KW-0243">Dynein</keyword>
<dbReference type="PROSITE" id="PS01239">
    <property type="entry name" value="DYNEIN_LIGHT_1"/>
    <property type="match status" value="1"/>
</dbReference>
<evidence type="ECO:0000256" key="10">
    <source>
        <dbReference type="ARBA" id="ARBA00023017"/>
    </source>
</evidence>
<dbReference type="EMBL" id="MBDO02000004">
    <property type="protein sequence ID" value="RLN69445.1"/>
    <property type="molecule type" value="Genomic_DNA"/>
</dbReference>
<evidence type="ECO:0008006" key="19">
    <source>
        <dbReference type="Google" id="ProtNLM"/>
    </source>
</evidence>
<dbReference type="InterPro" id="IPR021910">
    <property type="entry name" value="NGX6/PGAP6/MYMK"/>
</dbReference>
<keyword evidence="6" id="KW-0963">Cytoplasm</keyword>
<comment type="caution">
    <text evidence="16">The sequence shown here is derived from an EMBL/GenBank/DDBJ whole genome shotgun (WGS) entry which is preliminary data.</text>
</comment>
<keyword evidence="9 14" id="KW-1133">Transmembrane helix</keyword>
<evidence type="ECO:0000256" key="12">
    <source>
        <dbReference type="ARBA" id="ARBA00023175"/>
    </source>
</evidence>
<dbReference type="OrthoDB" id="193471at2759"/>
<dbReference type="PANTHER" id="PTHR36561:SF1">
    <property type="entry name" value="TRANSMEMBRANE PROTEIN 147"/>
    <property type="match status" value="1"/>
</dbReference>
<feature type="transmembrane region" description="Helical" evidence="14">
    <location>
        <begin position="34"/>
        <end position="54"/>
    </location>
</feature>
<comment type="subcellular location">
    <subcellularLocation>
        <location evidence="2">Cell membrane</location>
        <topology evidence="2">Multi-pass membrane protein</topology>
    </subcellularLocation>
    <subcellularLocation>
        <location evidence="1">Cytoplasm</location>
        <location evidence="1">Cytoskeleton</location>
    </subcellularLocation>
</comment>
<dbReference type="EMBL" id="MBAD02001900">
    <property type="protein sequence ID" value="RLN51147.1"/>
    <property type="molecule type" value="Genomic_DNA"/>
</dbReference>
<dbReference type="Pfam" id="PF12036">
    <property type="entry name" value="DUF3522"/>
    <property type="match status" value="1"/>
</dbReference>
<dbReference type="InterPro" id="IPR001372">
    <property type="entry name" value="Dynein_light_chain_typ-1/2"/>
</dbReference>
<comment type="similarity">
    <text evidence="3">Belongs to the TMEM8 family.</text>
</comment>
<dbReference type="GO" id="GO:0005886">
    <property type="term" value="C:plasma membrane"/>
    <property type="evidence" value="ECO:0007669"/>
    <property type="project" value="UniProtKB-SubCell"/>
</dbReference>
<evidence type="ECO:0000256" key="1">
    <source>
        <dbReference type="ARBA" id="ARBA00004245"/>
    </source>
</evidence>
<comment type="similarity">
    <text evidence="4">Belongs to the dynein light chain family.</text>
</comment>
<dbReference type="GO" id="GO:0007017">
    <property type="term" value="P:microtubule-based process"/>
    <property type="evidence" value="ECO:0007669"/>
    <property type="project" value="InterPro"/>
</dbReference>
<dbReference type="InterPro" id="IPR019763">
    <property type="entry name" value="Dynein_light_1/2_CS"/>
</dbReference>
<keyword evidence="11 14" id="KW-0472">Membrane</keyword>
<dbReference type="Proteomes" id="UP000277300">
    <property type="component" value="Unassembled WGS sequence"/>
</dbReference>
<keyword evidence="13" id="KW-0206">Cytoskeleton</keyword>
<evidence type="ECO:0000313" key="15">
    <source>
        <dbReference type="EMBL" id="RLN51147.1"/>
    </source>
</evidence>
<evidence type="ECO:0000256" key="8">
    <source>
        <dbReference type="ARBA" id="ARBA00022701"/>
    </source>
</evidence>
<dbReference type="Proteomes" id="UP000284657">
    <property type="component" value="Unassembled WGS sequence"/>
</dbReference>
<protein>
    <recommendedName>
        <fullName evidence="19">Dynein light chain</fullName>
    </recommendedName>
</protein>
<evidence type="ECO:0000256" key="14">
    <source>
        <dbReference type="SAM" id="Phobius"/>
    </source>
</evidence>
<proteinExistence type="inferred from homology"/>
<keyword evidence="7 14" id="KW-0812">Transmembrane</keyword>
<evidence type="ECO:0000256" key="2">
    <source>
        <dbReference type="ARBA" id="ARBA00004651"/>
    </source>
</evidence>
<dbReference type="SMART" id="SM01375">
    <property type="entry name" value="Dynein_light"/>
    <property type="match status" value="1"/>
</dbReference>
<evidence type="ECO:0000256" key="11">
    <source>
        <dbReference type="ARBA" id="ARBA00023136"/>
    </source>
</evidence>
<dbReference type="InterPro" id="IPR037177">
    <property type="entry name" value="DLC_sf"/>
</dbReference>
<organism evidence="16 17">
    <name type="scientific">Phytophthora kernoviae</name>
    <dbReference type="NCBI Taxonomy" id="325452"/>
    <lineage>
        <taxon>Eukaryota</taxon>
        <taxon>Sar</taxon>
        <taxon>Stramenopiles</taxon>
        <taxon>Oomycota</taxon>
        <taxon>Peronosporomycetes</taxon>
        <taxon>Peronosporales</taxon>
        <taxon>Peronosporaceae</taxon>
        <taxon>Phytophthora</taxon>
    </lineage>
</organism>
<dbReference type="SUPFAM" id="SSF54648">
    <property type="entry name" value="DLC"/>
    <property type="match status" value="1"/>
</dbReference>
<dbReference type="GO" id="GO:0030286">
    <property type="term" value="C:dynein complex"/>
    <property type="evidence" value="ECO:0007669"/>
    <property type="project" value="UniProtKB-KW"/>
</dbReference>
<dbReference type="AlphaFoldDB" id="A0A3F2S3D8"/>
<evidence type="ECO:0000256" key="5">
    <source>
        <dbReference type="ARBA" id="ARBA00022475"/>
    </source>
</evidence>
<keyword evidence="5" id="KW-1003">Cell membrane</keyword>